<comment type="caution">
    <text evidence="3">The sequence shown here is derived from an EMBL/GenBank/DDBJ whole genome shotgun (WGS) entry which is preliminary data.</text>
</comment>
<evidence type="ECO:0008006" key="4">
    <source>
        <dbReference type="Google" id="ProtNLM"/>
    </source>
</evidence>
<dbReference type="Gene3D" id="3.40.50.720">
    <property type="entry name" value="NAD(P)-binding Rossmann-like Domain"/>
    <property type="match status" value="1"/>
</dbReference>
<keyword evidence="2" id="KW-0560">Oxidoreductase</keyword>
<sequence>MNLLILGGNSDIGFAIAREFARKEGANIILASRDMELLEKKARDIELRYQVKAQAVYFNATDYKSHVEFYEKLDQKPDGVIVAFGFLGEQKKAQRDFQETRRIIETNYIGALSILEIFAADFELKGHGFIIGISSVAGERGRQSNYIYGSAKGAFAIYLSGLRNRLSRSNVRVITVLPGFVKTRMTRDLELPEILMSEPED</sequence>
<dbReference type="PANTHER" id="PTHR43669:SF6">
    <property type="entry name" value="DECAPRENYLPHOSPHORYL-2-KETO-BETA-D-ERYTHRO-PENTOSE REDUCTASE"/>
    <property type="match status" value="1"/>
</dbReference>
<dbReference type="InterPro" id="IPR036291">
    <property type="entry name" value="NAD(P)-bd_dom_sf"/>
</dbReference>
<dbReference type="EMBL" id="BARS01005843">
    <property type="protein sequence ID" value="GAF79540.1"/>
    <property type="molecule type" value="Genomic_DNA"/>
</dbReference>
<organism evidence="3">
    <name type="scientific">marine sediment metagenome</name>
    <dbReference type="NCBI Taxonomy" id="412755"/>
    <lineage>
        <taxon>unclassified sequences</taxon>
        <taxon>metagenomes</taxon>
        <taxon>ecological metagenomes</taxon>
    </lineage>
</organism>
<dbReference type="InterPro" id="IPR002347">
    <property type="entry name" value="SDR_fam"/>
</dbReference>
<reference evidence="3" key="1">
    <citation type="journal article" date="2014" name="Front. Microbiol.">
        <title>High frequency of phylogenetically diverse reductive dehalogenase-homologous genes in deep subseafloor sedimentary metagenomes.</title>
        <authorList>
            <person name="Kawai M."/>
            <person name="Futagami T."/>
            <person name="Toyoda A."/>
            <person name="Takaki Y."/>
            <person name="Nishi S."/>
            <person name="Hori S."/>
            <person name="Arai W."/>
            <person name="Tsubouchi T."/>
            <person name="Morono Y."/>
            <person name="Uchiyama I."/>
            <person name="Ito T."/>
            <person name="Fujiyama A."/>
            <person name="Inagaki F."/>
            <person name="Takami H."/>
        </authorList>
    </citation>
    <scope>NUCLEOTIDE SEQUENCE</scope>
    <source>
        <strain evidence="3">Expedition CK06-06</strain>
    </source>
</reference>
<dbReference type="GO" id="GO:0016491">
    <property type="term" value="F:oxidoreductase activity"/>
    <property type="evidence" value="ECO:0007669"/>
    <property type="project" value="UniProtKB-KW"/>
</dbReference>
<dbReference type="PRINTS" id="PR00081">
    <property type="entry name" value="GDHRDH"/>
</dbReference>
<proteinExistence type="inferred from homology"/>
<dbReference type="SUPFAM" id="SSF51735">
    <property type="entry name" value="NAD(P)-binding Rossmann-fold domains"/>
    <property type="match status" value="1"/>
</dbReference>
<comment type="similarity">
    <text evidence="1">Belongs to the short-chain dehydrogenases/reductases (SDR) family.</text>
</comment>
<protein>
    <recommendedName>
        <fullName evidence="4">Short-chain dehydrogenase/reductase SDR</fullName>
    </recommendedName>
</protein>
<dbReference type="PANTHER" id="PTHR43669">
    <property type="entry name" value="5-KETO-D-GLUCONATE 5-REDUCTASE"/>
    <property type="match status" value="1"/>
</dbReference>
<evidence type="ECO:0000256" key="2">
    <source>
        <dbReference type="ARBA" id="ARBA00023002"/>
    </source>
</evidence>
<dbReference type="Pfam" id="PF00106">
    <property type="entry name" value="adh_short"/>
    <property type="match status" value="1"/>
</dbReference>
<evidence type="ECO:0000256" key="1">
    <source>
        <dbReference type="ARBA" id="ARBA00006484"/>
    </source>
</evidence>
<name>X0TTU9_9ZZZZ</name>
<evidence type="ECO:0000313" key="3">
    <source>
        <dbReference type="EMBL" id="GAF79540.1"/>
    </source>
</evidence>
<feature type="non-terminal residue" evidence="3">
    <location>
        <position position="201"/>
    </location>
</feature>
<gene>
    <name evidence="3" type="ORF">S01H1_11460</name>
</gene>
<dbReference type="AlphaFoldDB" id="X0TTU9"/>
<accession>X0TTU9</accession>